<dbReference type="Proteomes" id="UP001500864">
    <property type="component" value="Unassembled WGS sequence"/>
</dbReference>
<comment type="caution">
    <text evidence="2">The sequence shown here is derived from an EMBL/GenBank/DDBJ whole genome shotgun (WGS) entry which is preliminary data.</text>
</comment>
<organism evidence="2 3">
    <name type="scientific">Bartonella jaculi</name>
    <dbReference type="NCBI Taxonomy" id="686226"/>
    <lineage>
        <taxon>Bacteria</taxon>
        <taxon>Pseudomonadati</taxon>
        <taxon>Pseudomonadota</taxon>
        <taxon>Alphaproteobacteria</taxon>
        <taxon>Hyphomicrobiales</taxon>
        <taxon>Bartonellaceae</taxon>
        <taxon>Bartonella</taxon>
    </lineage>
</organism>
<dbReference type="Gene3D" id="1.10.260.40">
    <property type="entry name" value="lambda repressor-like DNA-binding domains"/>
    <property type="match status" value="1"/>
</dbReference>
<dbReference type="PANTHER" id="PTHR36924">
    <property type="entry name" value="ANTITOXIN HIGA-1"/>
    <property type="match status" value="1"/>
</dbReference>
<proteinExistence type="predicted"/>
<evidence type="ECO:0000313" key="3">
    <source>
        <dbReference type="Proteomes" id="UP001500864"/>
    </source>
</evidence>
<dbReference type="SUPFAM" id="SSF47413">
    <property type="entry name" value="lambda repressor-like DNA-binding domains"/>
    <property type="match status" value="1"/>
</dbReference>
<dbReference type="RefSeq" id="WP_345114770.1">
    <property type="nucleotide sequence ID" value="NZ_BAABIZ010000003.1"/>
</dbReference>
<reference evidence="3" key="1">
    <citation type="journal article" date="2019" name="Int. J. Syst. Evol. Microbiol.">
        <title>The Global Catalogue of Microorganisms (GCM) 10K type strain sequencing project: providing services to taxonomists for standard genome sequencing and annotation.</title>
        <authorList>
            <consortium name="The Broad Institute Genomics Platform"/>
            <consortium name="The Broad Institute Genome Sequencing Center for Infectious Disease"/>
            <person name="Wu L."/>
            <person name="Ma J."/>
        </authorList>
    </citation>
    <scope>NUCLEOTIDE SEQUENCE [LARGE SCALE GENOMIC DNA]</scope>
    <source>
        <strain evidence="3">JCM 17712</strain>
    </source>
</reference>
<protein>
    <submittedName>
        <fullName evidence="2">HigA family addiction module antitoxin</fullName>
    </submittedName>
</protein>
<dbReference type="InterPro" id="IPR001387">
    <property type="entry name" value="Cro/C1-type_HTH"/>
</dbReference>
<dbReference type="CDD" id="cd00093">
    <property type="entry name" value="HTH_XRE"/>
    <property type="match status" value="1"/>
</dbReference>
<accession>A0ABP9MZS8</accession>
<evidence type="ECO:0000256" key="1">
    <source>
        <dbReference type="ARBA" id="ARBA00023125"/>
    </source>
</evidence>
<sequence length="99" mass="11046">MMYNPPHPGGILKEELLDELGLTVTEAANHLGVARLTLSRVLNCHAAMSINLALRLEKAGLNDAEFWLKLQQKHDLWQARHNNPIPDISSLEQVSLLSN</sequence>
<dbReference type="InterPro" id="IPR010982">
    <property type="entry name" value="Lambda_DNA-bd_dom_sf"/>
</dbReference>
<keyword evidence="1" id="KW-0238">DNA-binding</keyword>
<dbReference type="InterPro" id="IPR013430">
    <property type="entry name" value="Toxin_antidote_HigA"/>
</dbReference>
<dbReference type="NCBIfam" id="TIGR02607">
    <property type="entry name" value="antidote_HigA"/>
    <property type="match status" value="1"/>
</dbReference>
<gene>
    <name evidence="2" type="ORF">GCM10023261_05200</name>
</gene>
<evidence type="ECO:0000313" key="2">
    <source>
        <dbReference type="EMBL" id="GAA5105605.1"/>
    </source>
</evidence>
<keyword evidence="3" id="KW-1185">Reference proteome</keyword>
<dbReference type="PANTHER" id="PTHR36924:SF1">
    <property type="entry name" value="ANTITOXIN HIGA-1"/>
    <property type="match status" value="1"/>
</dbReference>
<dbReference type="EMBL" id="BAABIZ010000003">
    <property type="protein sequence ID" value="GAA5105605.1"/>
    <property type="molecule type" value="Genomic_DNA"/>
</dbReference>
<name>A0ABP9MZS8_9HYPH</name>